<comment type="caution">
    <text evidence="1">The sequence shown here is derived from an EMBL/GenBank/DDBJ whole genome shotgun (WGS) entry which is preliminary data.</text>
</comment>
<evidence type="ECO:0000313" key="1">
    <source>
        <dbReference type="EMBL" id="KAI4306297.1"/>
    </source>
</evidence>
<organism evidence="1 2">
    <name type="scientific">Bauhinia variegata</name>
    <name type="common">Purple orchid tree</name>
    <name type="synonym">Phanera variegata</name>
    <dbReference type="NCBI Taxonomy" id="167791"/>
    <lineage>
        <taxon>Eukaryota</taxon>
        <taxon>Viridiplantae</taxon>
        <taxon>Streptophyta</taxon>
        <taxon>Embryophyta</taxon>
        <taxon>Tracheophyta</taxon>
        <taxon>Spermatophyta</taxon>
        <taxon>Magnoliopsida</taxon>
        <taxon>eudicotyledons</taxon>
        <taxon>Gunneridae</taxon>
        <taxon>Pentapetalae</taxon>
        <taxon>rosids</taxon>
        <taxon>fabids</taxon>
        <taxon>Fabales</taxon>
        <taxon>Fabaceae</taxon>
        <taxon>Cercidoideae</taxon>
        <taxon>Cercideae</taxon>
        <taxon>Bauhiniinae</taxon>
        <taxon>Bauhinia</taxon>
    </lineage>
</organism>
<reference evidence="1 2" key="1">
    <citation type="journal article" date="2022" name="DNA Res.">
        <title>Chromosomal-level genome assembly of the orchid tree Bauhinia variegata (Leguminosae; Cercidoideae) supports the allotetraploid origin hypothesis of Bauhinia.</title>
        <authorList>
            <person name="Zhong Y."/>
            <person name="Chen Y."/>
            <person name="Zheng D."/>
            <person name="Pang J."/>
            <person name="Liu Y."/>
            <person name="Luo S."/>
            <person name="Meng S."/>
            <person name="Qian L."/>
            <person name="Wei D."/>
            <person name="Dai S."/>
            <person name="Zhou R."/>
        </authorList>
    </citation>
    <scope>NUCLEOTIDE SEQUENCE [LARGE SCALE GENOMIC DNA]</scope>
    <source>
        <strain evidence="1">BV-YZ2020</strain>
    </source>
</reference>
<proteinExistence type="predicted"/>
<dbReference type="EMBL" id="CM039437">
    <property type="protein sequence ID" value="KAI4306297.1"/>
    <property type="molecule type" value="Genomic_DNA"/>
</dbReference>
<name>A0ACB9LA63_BAUVA</name>
<accession>A0ACB9LA63</accession>
<keyword evidence="2" id="KW-1185">Reference proteome</keyword>
<dbReference type="Proteomes" id="UP000828941">
    <property type="component" value="Chromosome 12"/>
</dbReference>
<evidence type="ECO:0000313" key="2">
    <source>
        <dbReference type="Proteomes" id="UP000828941"/>
    </source>
</evidence>
<sequence>MALQEELLDKFERQQERFQTILTSIAAYKKAQLANARAPAVAVKFSKDTERLQLINSIRKAPLGAQIKHVINLLRERKQVLILEQITEASYVDLKPNKAVFYSLKYNPKVNYDGKGISNKPKHDVKDVELIRSPDGIAIGNRNVMRICSNGKDSRHVLQAKAKEEPGNQQKDQTDKCSSSRAYRNR</sequence>
<protein>
    <submittedName>
        <fullName evidence="1">Uncharacterized protein</fullName>
    </submittedName>
</protein>
<gene>
    <name evidence="1" type="ORF">L6164_029583</name>
</gene>